<gene>
    <name evidence="1" type="ORF">FRZ32_04050</name>
</gene>
<reference evidence="1 2" key="1">
    <citation type="journal article" date="2015" name="J. Microbiol.">
        <title>Sphingosinicella ginsenosidimutans sp. nov., with ginsenoside converting activity.</title>
        <authorList>
            <person name="Kim J.K."/>
            <person name="Kang M.S."/>
            <person name="Park S.C."/>
            <person name="Kim K.M."/>
            <person name="Choi K."/>
            <person name="Yoon M.H."/>
            <person name="Im W.T."/>
        </authorList>
    </citation>
    <scope>NUCLEOTIDE SEQUENCE [LARGE SCALE GENOMIC DNA]</scope>
    <source>
        <strain evidence="1 2">BS-11</strain>
    </source>
</reference>
<dbReference type="PIRSF" id="PIRSF031679">
    <property type="entry name" value="Mtase_Alr7345_prd"/>
    <property type="match status" value="1"/>
</dbReference>
<accession>A0A5C6TXD4</accession>
<dbReference type="SUPFAM" id="SSF53335">
    <property type="entry name" value="S-adenosyl-L-methionine-dependent methyltransferases"/>
    <property type="match status" value="1"/>
</dbReference>
<dbReference type="EMBL" id="VOQQ01000001">
    <property type="protein sequence ID" value="TXC64899.1"/>
    <property type="molecule type" value="Genomic_DNA"/>
</dbReference>
<sequence>MSVAVAPQASAQALSEADVAAAVAAPGRPADAVALDAGRMPAEVLAFEGLKRGDHALDLFTGGGYYGEIMARAVGPQGAVTAWNPTPFVGDEDRQTLAAVHQRSPNFTAIDSAPDAISLPADSFDFAMIHLNYHDTYYTSERAHFRMEPAPFLAAVFQALKPGGTFAVVDHVANPGGDTRAVVQALHRIDPATIRADFERAGFVFEGESNILRNPQDDHTKGVFDPAIRGHTDRVVYRFRKPAR</sequence>
<comment type="caution">
    <text evidence="1">The sequence shown here is derived from an EMBL/GenBank/DDBJ whole genome shotgun (WGS) entry which is preliminary data.</text>
</comment>
<dbReference type="Gene3D" id="3.40.50.150">
    <property type="entry name" value="Vaccinia Virus protein VP39"/>
    <property type="match status" value="1"/>
</dbReference>
<dbReference type="GO" id="GO:0008168">
    <property type="term" value="F:methyltransferase activity"/>
    <property type="evidence" value="ECO:0007669"/>
    <property type="project" value="UniProtKB-KW"/>
</dbReference>
<dbReference type="CDD" id="cd02440">
    <property type="entry name" value="AdoMet_MTases"/>
    <property type="match status" value="1"/>
</dbReference>
<dbReference type="InterPro" id="IPR029063">
    <property type="entry name" value="SAM-dependent_MTases_sf"/>
</dbReference>
<keyword evidence="1" id="KW-0489">Methyltransferase</keyword>
<dbReference type="AlphaFoldDB" id="A0A5C6TXD4"/>
<name>A0A5C6TXD4_9SPHN</name>
<dbReference type="GO" id="GO:0032259">
    <property type="term" value="P:methylation"/>
    <property type="evidence" value="ECO:0007669"/>
    <property type="project" value="UniProtKB-KW"/>
</dbReference>
<keyword evidence="2" id="KW-1185">Reference proteome</keyword>
<proteinExistence type="predicted"/>
<evidence type="ECO:0000313" key="2">
    <source>
        <dbReference type="Proteomes" id="UP000321249"/>
    </source>
</evidence>
<evidence type="ECO:0000313" key="1">
    <source>
        <dbReference type="EMBL" id="TXC64899.1"/>
    </source>
</evidence>
<protein>
    <submittedName>
        <fullName evidence="1">Class I SAM-dependent methyltransferase</fullName>
    </submittedName>
</protein>
<organism evidence="1 2">
    <name type="scientific">Allosphingosinicella ginsenosidimutans</name>
    <dbReference type="NCBI Taxonomy" id="1176539"/>
    <lineage>
        <taxon>Bacteria</taxon>
        <taxon>Pseudomonadati</taxon>
        <taxon>Pseudomonadota</taxon>
        <taxon>Alphaproteobacteria</taxon>
        <taxon>Sphingomonadales</taxon>
        <taxon>Sphingomonadaceae</taxon>
        <taxon>Allosphingosinicella</taxon>
    </lineage>
</organism>
<keyword evidence="1" id="KW-0808">Transferase</keyword>
<dbReference type="Proteomes" id="UP000321249">
    <property type="component" value="Unassembled WGS sequence"/>
</dbReference>
<dbReference type="OrthoDB" id="9342567at2"/>
<dbReference type="InterPro" id="IPR016980">
    <property type="entry name" value="S-AdoMet-dep_MeTrfase_Alr7345"/>
</dbReference>